<evidence type="ECO:0000313" key="3">
    <source>
        <dbReference type="Proteomes" id="UP001215280"/>
    </source>
</evidence>
<dbReference type="Proteomes" id="UP001215280">
    <property type="component" value="Unassembled WGS sequence"/>
</dbReference>
<dbReference type="EMBL" id="JARJLG010000116">
    <property type="protein sequence ID" value="KAJ7742663.1"/>
    <property type="molecule type" value="Genomic_DNA"/>
</dbReference>
<proteinExistence type="predicted"/>
<reference evidence="2" key="1">
    <citation type="submission" date="2023-03" db="EMBL/GenBank/DDBJ databases">
        <title>Massive genome expansion in bonnet fungi (Mycena s.s.) driven by repeated elements and novel gene families across ecological guilds.</title>
        <authorList>
            <consortium name="Lawrence Berkeley National Laboratory"/>
            <person name="Harder C.B."/>
            <person name="Miyauchi S."/>
            <person name="Viragh M."/>
            <person name="Kuo A."/>
            <person name="Thoen E."/>
            <person name="Andreopoulos B."/>
            <person name="Lu D."/>
            <person name="Skrede I."/>
            <person name="Drula E."/>
            <person name="Henrissat B."/>
            <person name="Morin E."/>
            <person name="Kohler A."/>
            <person name="Barry K."/>
            <person name="LaButti K."/>
            <person name="Morin E."/>
            <person name="Salamov A."/>
            <person name="Lipzen A."/>
            <person name="Mereny Z."/>
            <person name="Hegedus B."/>
            <person name="Baldrian P."/>
            <person name="Stursova M."/>
            <person name="Weitz H."/>
            <person name="Taylor A."/>
            <person name="Grigoriev I.V."/>
            <person name="Nagy L.G."/>
            <person name="Martin F."/>
            <person name="Kauserud H."/>
        </authorList>
    </citation>
    <scope>NUCLEOTIDE SEQUENCE</scope>
    <source>
        <strain evidence="2">CBHHK188m</strain>
    </source>
</reference>
<comment type="caution">
    <text evidence="2">The sequence shown here is derived from an EMBL/GenBank/DDBJ whole genome shotgun (WGS) entry which is preliminary data.</text>
</comment>
<name>A0AAD7IHT7_9AGAR</name>
<protein>
    <submittedName>
        <fullName evidence="2">Uncharacterized protein</fullName>
    </submittedName>
</protein>
<feature type="compositionally biased region" description="Basic residues" evidence="1">
    <location>
        <begin position="89"/>
        <end position="102"/>
    </location>
</feature>
<organism evidence="2 3">
    <name type="scientific">Mycena maculata</name>
    <dbReference type="NCBI Taxonomy" id="230809"/>
    <lineage>
        <taxon>Eukaryota</taxon>
        <taxon>Fungi</taxon>
        <taxon>Dikarya</taxon>
        <taxon>Basidiomycota</taxon>
        <taxon>Agaricomycotina</taxon>
        <taxon>Agaricomycetes</taxon>
        <taxon>Agaricomycetidae</taxon>
        <taxon>Agaricales</taxon>
        <taxon>Marasmiineae</taxon>
        <taxon>Mycenaceae</taxon>
        <taxon>Mycena</taxon>
    </lineage>
</organism>
<feature type="region of interest" description="Disordered" evidence="1">
    <location>
        <begin position="1"/>
        <end position="28"/>
    </location>
</feature>
<accession>A0AAD7IHT7</accession>
<feature type="region of interest" description="Disordered" evidence="1">
    <location>
        <begin position="89"/>
        <end position="109"/>
    </location>
</feature>
<evidence type="ECO:0000256" key="1">
    <source>
        <dbReference type="SAM" id="MobiDB-lite"/>
    </source>
</evidence>
<gene>
    <name evidence="2" type="ORF">DFH07DRAFT_943248</name>
</gene>
<dbReference type="AlphaFoldDB" id="A0AAD7IHT7"/>
<keyword evidence="3" id="KW-1185">Reference proteome</keyword>
<sequence length="251" mass="27594">MASSSSPSKLIAVPSSPQSTPGRTPLLNRSLADYQHASDLSHPLASSLRHAEEKVDRVDLLETTLQSLSSSSGKELSGLEVVGNITRCRQSRRRPRTRRQRHTSPGYLPDHAPEYVRALLCYATPEQVVASLLEGTALSLEELQRSASAPPDEITSYVRRNVESVDLAHVRVGKKTRKKFPMTKRTGMDAVHDHVKVAGDGEESGGEDSDAGLSPEMVCELAYIRDPKVFERDAQTRRRKARADLKAQMAA</sequence>
<feature type="region of interest" description="Disordered" evidence="1">
    <location>
        <begin position="232"/>
        <end position="251"/>
    </location>
</feature>
<evidence type="ECO:0000313" key="2">
    <source>
        <dbReference type="EMBL" id="KAJ7742663.1"/>
    </source>
</evidence>